<keyword evidence="2" id="KW-0812">Transmembrane</keyword>
<dbReference type="EMBL" id="SGWQ01000015">
    <property type="protein sequence ID" value="RZS31236.1"/>
    <property type="molecule type" value="Genomic_DNA"/>
</dbReference>
<name>A0A4Q7KDL7_9PSEU</name>
<evidence type="ECO:0000313" key="3">
    <source>
        <dbReference type="EMBL" id="RZS31236.1"/>
    </source>
</evidence>
<keyword evidence="2" id="KW-0472">Membrane</keyword>
<protein>
    <recommendedName>
        <fullName evidence="5">CU044_5270 family protein</fullName>
    </recommendedName>
</protein>
<comment type="caution">
    <text evidence="3">The sequence shown here is derived from an EMBL/GenBank/DDBJ whole genome shotgun (WGS) entry which is preliminary data.</text>
</comment>
<accession>A0A4Q7KDL7</accession>
<sequence length="334" mass="36447">MGAERQIRDLLSPLDPVLDRDAQVPPVPTFDDATDLARRRQWSSQRTRRSVLTTAAAATVALAGVGVWTIAGPNPPRGLAATPAPLKIVPSVDGRPADIVLREIADRAGQSPVPALSAGRTEYLRTHAWSLHSQVTKSETVSALQATQREIWVNSDGSGRESNRTSPLEFESTADLQKWEASRSGDNATRTFGPGGFSRVWNDRPPTDMNALRTWLQKDHPPEHGPAETIVAVTDLLRERVLTPAERAAVLRVVADLPGLHNDGDARDRAGRLGKAFSLESSYGGLPTRYTLVISSIDGQVLSYEQMLPTTAGKLNVRIPAVISYENYLQHEFR</sequence>
<gene>
    <name evidence="3" type="ORF">EV193_115115</name>
</gene>
<feature type="region of interest" description="Disordered" evidence="1">
    <location>
        <begin position="153"/>
        <end position="172"/>
    </location>
</feature>
<dbReference type="AlphaFoldDB" id="A0A4Q7KDL7"/>
<dbReference type="RefSeq" id="WP_207222865.1">
    <property type="nucleotide sequence ID" value="NZ_SGWQ01000015.1"/>
</dbReference>
<feature type="region of interest" description="Disordered" evidence="1">
    <location>
        <begin position="179"/>
        <end position="204"/>
    </location>
</feature>
<reference evidence="3 4" key="1">
    <citation type="submission" date="2019-02" db="EMBL/GenBank/DDBJ databases">
        <title>Genomic Encyclopedia of Type Strains, Phase IV (KMG-IV): sequencing the most valuable type-strain genomes for metagenomic binning, comparative biology and taxonomic classification.</title>
        <authorList>
            <person name="Goeker M."/>
        </authorList>
    </citation>
    <scope>NUCLEOTIDE SEQUENCE [LARGE SCALE GENOMIC DNA]</scope>
    <source>
        <strain evidence="3 4">DSM 101727</strain>
    </source>
</reference>
<evidence type="ECO:0000313" key="4">
    <source>
        <dbReference type="Proteomes" id="UP000294257"/>
    </source>
</evidence>
<evidence type="ECO:0000256" key="2">
    <source>
        <dbReference type="SAM" id="Phobius"/>
    </source>
</evidence>
<keyword evidence="4" id="KW-1185">Reference proteome</keyword>
<dbReference type="Proteomes" id="UP000294257">
    <property type="component" value="Unassembled WGS sequence"/>
</dbReference>
<keyword evidence="2" id="KW-1133">Transmembrane helix</keyword>
<feature type="transmembrane region" description="Helical" evidence="2">
    <location>
        <begin position="50"/>
        <end position="71"/>
    </location>
</feature>
<organism evidence="3 4">
    <name type="scientific">Herbihabitans rhizosphaerae</name>
    <dbReference type="NCBI Taxonomy" id="1872711"/>
    <lineage>
        <taxon>Bacteria</taxon>
        <taxon>Bacillati</taxon>
        <taxon>Actinomycetota</taxon>
        <taxon>Actinomycetes</taxon>
        <taxon>Pseudonocardiales</taxon>
        <taxon>Pseudonocardiaceae</taxon>
        <taxon>Herbihabitans</taxon>
    </lineage>
</organism>
<dbReference type="InterPro" id="IPR047789">
    <property type="entry name" value="CU044_5270-like"/>
</dbReference>
<evidence type="ECO:0000256" key="1">
    <source>
        <dbReference type="SAM" id="MobiDB-lite"/>
    </source>
</evidence>
<evidence type="ECO:0008006" key="5">
    <source>
        <dbReference type="Google" id="ProtNLM"/>
    </source>
</evidence>
<dbReference type="NCBIfam" id="NF038083">
    <property type="entry name" value="CU044_5270_fam"/>
    <property type="match status" value="1"/>
</dbReference>
<proteinExistence type="predicted"/>